<dbReference type="Pfam" id="PF00984">
    <property type="entry name" value="UDPG_MGDP_dh"/>
    <property type="match status" value="1"/>
</dbReference>
<sequence>MKIAIVGTGYVGLVTGTCLAEIGHDIVCFEKDQRKIAALERGVLPIFEPGLENLVSRNVAADRLRFARGLEILDASFEAIFIAVGTPQSAIDHSADLTALFASAAQIAVHAKVPLTIITKSTVPAGTGDRIERILRTERPDLKFVVVSNPEFLREGCAVHDFMNPDRIVVGSNDPFGWETVQRIYQPLLNGGTPFCTTSRRSAEVIKYASNAFLATKIAFANEMADLCEAVGAEIDDVATGMGLDRRIGREFLRCGPGYGGSCFPKDTEALLVTAHQNGVNLRLVESTIAANDARKRTMARRIAAALNGEVAGRPIALLGLTFKADTDDMRQSPSLPLVAALIDAGASVRVFDPQAMEQARLYLDGVRFTDSAYACAEGVDAVVLVTDWNEFLGLDYSRIARSMRGNVFIDLRNAIPEETLRQAGLAVHRLGRRHHDMAAFRPVAPVPTFDRIGSPPNHRANGHAY</sequence>
<proteinExistence type="inferred from homology"/>
<dbReference type="SMART" id="SM00984">
    <property type="entry name" value="UDPG_MGDP_dh_C"/>
    <property type="match status" value="1"/>
</dbReference>
<dbReference type="Gene3D" id="1.20.5.100">
    <property type="entry name" value="Cytochrome c1, transmembrane anchor, C-terminal"/>
    <property type="match status" value="1"/>
</dbReference>
<comment type="pathway">
    <text evidence="1">Nucleotide-sugar biosynthesis; UDP-alpha-D-glucuronate biosynthesis; UDP-alpha-D-glucuronate from UDP-alpha-D-glucose: step 1/1.</text>
</comment>
<dbReference type="InterPro" id="IPR008927">
    <property type="entry name" value="6-PGluconate_DH-like_C_sf"/>
</dbReference>
<dbReference type="PIRSF" id="PIRSF500134">
    <property type="entry name" value="UDPglc_DH_bac"/>
    <property type="match status" value="1"/>
</dbReference>
<reference evidence="8" key="1">
    <citation type="journal article" date="2015" name="Nature">
        <title>Complex archaea that bridge the gap between prokaryotes and eukaryotes.</title>
        <authorList>
            <person name="Spang A."/>
            <person name="Saw J.H."/>
            <person name="Jorgensen S.L."/>
            <person name="Zaremba-Niedzwiedzka K."/>
            <person name="Martijn J."/>
            <person name="Lind A.E."/>
            <person name="van Eijk R."/>
            <person name="Schleper C."/>
            <person name="Guy L."/>
            <person name="Ettema T.J."/>
        </authorList>
    </citation>
    <scope>NUCLEOTIDE SEQUENCE</scope>
</reference>
<dbReference type="GO" id="GO:0003979">
    <property type="term" value="F:UDP-glucose 6-dehydrogenase activity"/>
    <property type="evidence" value="ECO:0007669"/>
    <property type="project" value="UniProtKB-EC"/>
</dbReference>
<dbReference type="EC" id="1.1.1.22" evidence="3"/>
<evidence type="ECO:0000256" key="1">
    <source>
        <dbReference type="ARBA" id="ARBA00004701"/>
    </source>
</evidence>
<keyword evidence="5" id="KW-0520">NAD</keyword>
<organism evidence="8">
    <name type="scientific">marine sediment metagenome</name>
    <dbReference type="NCBI Taxonomy" id="412755"/>
    <lineage>
        <taxon>unclassified sequences</taxon>
        <taxon>metagenomes</taxon>
        <taxon>ecological metagenomes</taxon>
    </lineage>
</organism>
<dbReference type="InterPro" id="IPR014027">
    <property type="entry name" value="UDP-Glc/GDP-Man_DH_C"/>
</dbReference>
<dbReference type="PIRSF" id="PIRSF000124">
    <property type="entry name" value="UDPglc_GDPman_dh"/>
    <property type="match status" value="1"/>
</dbReference>
<accession>A0A0F9S8G4</accession>
<dbReference type="EMBL" id="LAZR01000594">
    <property type="protein sequence ID" value="KKN63314.1"/>
    <property type="molecule type" value="Genomic_DNA"/>
</dbReference>
<name>A0A0F9S8G4_9ZZZZ</name>
<dbReference type="InterPro" id="IPR014026">
    <property type="entry name" value="UDP-Glc/GDP-Man_DH_dimer"/>
</dbReference>
<comment type="caution">
    <text evidence="8">The sequence shown here is derived from an EMBL/GenBank/DDBJ whole genome shotgun (WGS) entry which is preliminary data.</text>
</comment>
<evidence type="ECO:0000259" key="7">
    <source>
        <dbReference type="SMART" id="SM00984"/>
    </source>
</evidence>
<evidence type="ECO:0000256" key="4">
    <source>
        <dbReference type="ARBA" id="ARBA00023002"/>
    </source>
</evidence>
<dbReference type="NCBIfam" id="TIGR03026">
    <property type="entry name" value="NDP-sugDHase"/>
    <property type="match status" value="1"/>
</dbReference>
<dbReference type="SUPFAM" id="SSF48179">
    <property type="entry name" value="6-phosphogluconate dehydrogenase C-terminal domain-like"/>
    <property type="match status" value="1"/>
</dbReference>
<dbReference type="GO" id="GO:0006065">
    <property type="term" value="P:UDP-glucuronate biosynthetic process"/>
    <property type="evidence" value="ECO:0007669"/>
    <property type="project" value="UniProtKB-UniPathway"/>
</dbReference>
<dbReference type="InterPro" id="IPR036220">
    <property type="entry name" value="UDP-Glc/GDP-Man_DH_C_sf"/>
</dbReference>
<dbReference type="InterPro" id="IPR001732">
    <property type="entry name" value="UDP-Glc/GDP-Man_DH_N"/>
</dbReference>
<dbReference type="PANTHER" id="PTHR43750">
    <property type="entry name" value="UDP-GLUCOSE 6-DEHYDROGENASE TUAD"/>
    <property type="match status" value="1"/>
</dbReference>
<dbReference type="GO" id="GO:0000271">
    <property type="term" value="P:polysaccharide biosynthetic process"/>
    <property type="evidence" value="ECO:0007669"/>
    <property type="project" value="InterPro"/>
</dbReference>
<protein>
    <recommendedName>
        <fullName evidence="3">UDP-glucose 6-dehydrogenase</fullName>
        <ecNumber evidence="3">1.1.1.22</ecNumber>
    </recommendedName>
</protein>
<evidence type="ECO:0000256" key="3">
    <source>
        <dbReference type="ARBA" id="ARBA00012954"/>
    </source>
</evidence>
<dbReference type="InterPro" id="IPR017476">
    <property type="entry name" value="UDP-Glc/GDP-Man"/>
</dbReference>
<evidence type="ECO:0000313" key="8">
    <source>
        <dbReference type="EMBL" id="KKN63314.1"/>
    </source>
</evidence>
<dbReference type="GO" id="GO:0051287">
    <property type="term" value="F:NAD binding"/>
    <property type="evidence" value="ECO:0007669"/>
    <property type="project" value="InterPro"/>
</dbReference>
<keyword evidence="4" id="KW-0560">Oxidoreductase</keyword>
<dbReference type="InterPro" id="IPR036291">
    <property type="entry name" value="NAD(P)-bd_dom_sf"/>
</dbReference>
<feature type="domain" description="UDP-glucose/GDP-mannose dehydrogenase C-terminal" evidence="7">
    <location>
        <begin position="317"/>
        <end position="418"/>
    </location>
</feature>
<dbReference type="AlphaFoldDB" id="A0A0F9S8G4"/>
<dbReference type="SUPFAM" id="SSF51735">
    <property type="entry name" value="NAD(P)-binding Rossmann-fold domains"/>
    <property type="match status" value="1"/>
</dbReference>
<gene>
    <name evidence="8" type="ORF">LCGC14_0503200</name>
</gene>
<dbReference type="UniPathway" id="UPA00038">
    <property type="reaction ID" value="UER00491"/>
</dbReference>
<dbReference type="Gene3D" id="3.40.50.720">
    <property type="entry name" value="NAD(P)-binding Rossmann-like Domain"/>
    <property type="match status" value="2"/>
</dbReference>
<dbReference type="Pfam" id="PF03721">
    <property type="entry name" value="UDPG_MGDP_dh_N"/>
    <property type="match status" value="1"/>
</dbReference>
<comment type="similarity">
    <text evidence="2">Belongs to the UDP-glucose/GDP-mannose dehydrogenase family.</text>
</comment>
<evidence type="ECO:0000256" key="5">
    <source>
        <dbReference type="ARBA" id="ARBA00023027"/>
    </source>
</evidence>
<dbReference type="Pfam" id="PF03720">
    <property type="entry name" value="UDPG_MGDP_dh_C"/>
    <property type="match status" value="1"/>
</dbReference>
<comment type="catalytic activity">
    <reaction evidence="6">
        <text>UDP-alpha-D-glucose + 2 NAD(+) + H2O = UDP-alpha-D-glucuronate + 2 NADH + 3 H(+)</text>
        <dbReference type="Rhea" id="RHEA:23596"/>
        <dbReference type="ChEBI" id="CHEBI:15377"/>
        <dbReference type="ChEBI" id="CHEBI:15378"/>
        <dbReference type="ChEBI" id="CHEBI:57540"/>
        <dbReference type="ChEBI" id="CHEBI:57945"/>
        <dbReference type="ChEBI" id="CHEBI:58052"/>
        <dbReference type="ChEBI" id="CHEBI:58885"/>
        <dbReference type="EC" id="1.1.1.22"/>
    </reaction>
</comment>
<evidence type="ECO:0000256" key="6">
    <source>
        <dbReference type="ARBA" id="ARBA00047473"/>
    </source>
</evidence>
<dbReference type="InterPro" id="IPR028357">
    <property type="entry name" value="UDPglc_DH_bac"/>
</dbReference>
<evidence type="ECO:0000256" key="2">
    <source>
        <dbReference type="ARBA" id="ARBA00006601"/>
    </source>
</evidence>
<dbReference type="PANTHER" id="PTHR43750:SF3">
    <property type="entry name" value="UDP-GLUCOSE 6-DEHYDROGENASE TUAD"/>
    <property type="match status" value="1"/>
</dbReference>
<dbReference type="SUPFAM" id="SSF52413">
    <property type="entry name" value="UDP-glucose/GDP-mannose dehydrogenase C-terminal domain"/>
    <property type="match status" value="1"/>
</dbReference>